<dbReference type="GO" id="GO:0004175">
    <property type="term" value="F:endopeptidase activity"/>
    <property type="evidence" value="ECO:0007669"/>
    <property type="project" value="UniProtKB-ARBA"/>
</dbReference>
<protein>
    <submittedName>
        <fullName evidence="3">CAAX amino terminal protease family</fullName>
    </submittedName>
</protein>
<organism evidence="3 4">
    <name type="scientific">Eubacterium cellulosolvens (strain ATCC 43171 / JCM 9499 / 6)</name>
    <name type="common">Cillobacterium cellulosolvens</name>
    <dbReference type="NCBI Taxonomy" id="633697"/>
    <lineage>
        <taxon>Bacteria</taxon>
        <taxon>Bacillati</taxon>
        <taxon>Bacillota</taxon>
        <taxon>Clostridia</taxon>
        <taxon>Eubacteriales</taxon>
        <taxon>Eubacteriaceae</taxon>
        <taxon>Eubacterium</taxon>
    </lineage>
</organism>
<reference evidence="3 4" key="2">
    <citation type="submission" date="2012-02" db="EMBL/GenBank/DDBJ databases">
        <title>Improved High-Quality Draft sequence of Eubacterium cellulosolvens 6.</title>
        <authorList>
            <consortium name="US DOE Joint Genome Institute"/>
            <person name="Lucas S."/>
            <person name="Han J."/>
            <person name="Lapidus A."/>
            <person name="Cheng J.-F."/>
            <person name="Goodwin L."/>
            <person name="Pitluck S."/>
            <person name="Peters L."/>
            <person name="Mikhailova N."/>
            <person name="Gu W."/>
            <person name="Detter J.C."/>
            <person name="Han C."/>
            <person name="Tapia R."/>
            <person name="Land M."/>
            <person name="Hauser L."/>
            <person name="Kyrpides N."/>
            <person name="Ivanova N."/>
            <person name="Pagani I."/>
            <person name="Johnson E."/>
            <person name="Mukhopadhyay B."/>
            <person name="Anderson I."/>
            <person name="Woyke T."/>
        </authorList>
    </citation>
    <scope>NUCLEOTIDE SEQUENCE [LARGE SCALE GENOMIC DNA]</scope>
    <source>
        <strain evidence="3 4">6</strain>
    </source>
</reference>
<evidence type="ECO:0000259" key="2">
    <source>
        <dbReference type="Pfam" id="PF02517"/>
    </source>
</evidence>
<dbReference type="EMBL" id="CM001487">
    <property type="protein sequence ID" value="EIM56187.1"/>
    <property type="molecule type" value="Genomic_DNA"/>
</dbReference>
<evidence type="ECO:0000313" key="4">
    <source>
        <dbReference type="Proteomes" id="UP000005753"/>
    </source>
</evidence>
<proteinExistence type="predicted"/>
<dbReference type="OrthoDB" id="9782250at2"/>
<keyword evidence="1" id="KW-1133">Transmembrane helix</keyword>
<feature type="transmembrane region" description="Helical" evidence="1">
    <location>
        <begin position="65"/>
        <end position="83"/>
    </location>
</feature>
<accession>I5AQW4</accession>
<feature type="transmembrane region" description="Helical" evidence="1">
    <location>
        <begin position="26"/>
        <end position="45"/>
    </location>
</feature>
<name>I5AQW4_EUBC6</name>
<feature type="transmembrane region" description="Helical" evidence="1">
    <location>
        <begin position="304"/>
        <end position="328"/>
    </location>
</feature>
<dbReference type="AlphaFoldDB" id="I5AQW4"/>
<feature type="domain" description="CAAX prenyl protease 2/Lysostaphin resistance protein A-like" evidence="2">
    <location>
        <begin position="142"/>
        <end position="230"/>
    </location>
</feature>
<feature type="transmembrane region" description="Helical" evidence="1">
    <location>
        <begin position="218"/>
        <end position="239"/>
    </location>
</feature>
<keyword evidence="4" id="KW-1185">Reference proteome</keyword>
<evidence type="ECO:0000256" key="1">
    <source>
        <dbReference type="SAM" id="Phobius"/>
    </source>
</evidence>
<dbReference type="InterPro" id="IPR003675">
    <property type="entry name" value="Rce1/LyrA-like_dom"/>
</dbReference>
<reference evidence="3 4" key="1">
    <citation type="submission" date="2010-08" db="EMBL/GenBank/DDBJ databases">
        <authorList>
            <consortium name="US DOE Joint Genome Institute (JGI-PGF)"/>
            <person name="Lucas S."/>
            <person name="Copeland A."/>
            <person name="Lapidus A."/>
            <person name="Cheng J.-F."/>
            <person name="Bruce D."/>
            <person name="Goodwin L."/>
            <person name="Pitluck S."/>
            <person name="Land M.L."/>
            <person name="Hauser L."/>
            <person name="Chang Y.-J."/>
            <person name="Anderson I.J."/>
            <person name="Johnson E."/>
            <person name="Mulhopadhyay B."/>
            <person name="Kyrpides N."/>
            <person name="Woyke T.J."/>
        </authorList>
    </citation>
    <scope>NUCLEOTIDE SEQUENCE [LARGE SCALE GENOMIC DNA]</scope>
    <source>
        <strain evidence="3 4">6</strain>
    </source>
</reference>
<dbReference type="InterPro" id="IPR052710">
    <property type="entry name" value="CAAX_protease"/>
</dbReference>
<dbReference type="Proteomes" id="UP000005753">
    <property type="component" value="Chromosome"/>
</dbReference>
<sequence>MEIPYSSIANSKPRHCRRSFFKRGPIRFWQALIFAVATTLAFLYTGRFVYRLIPSPQLANMFSELVFFVIAGLLFILLMKNHISSVLPFRKPKGVAVGGVFVILISFFLSAQAISILTLWLFPSQTVSASEDISSSMLSGSSVFLMLISTTLAPAVTEEILHRGIIFRGLKNSFRSRPLIMALTGILFGVFHISPVRWSMPILMGVIAAWIMLETDNIFYTMLLHFLYNSLLIGASLLARSMVPVDSAKLLNSVHLTGSTVGVVLCMYGLPVPLLLYTGCWLIRRSESVVKPAFLVQGRERKTLLQIIIPTVIILCVGLMLIFTDAIIG</sequence>
<feature type="transmembrane region" description="Helical" evidence="1">
    <location>
        <begin position="178"/>
        <end position="198"/>
    </location>
</feature>
<dbReference type="GO" id="GO:0006508">
    <property type="term" value="P:proteolysis"/>
    <property type="evidence" value="ECO:0007669"/>
    <property type="project" value="UniProtKB-KW"/>
</dbReference>
<keyword evidence="3" id="KW-0645">Protease</keyword>
<dbReference type="STRING" id="633697.EubceDRAFT1_0327"/>
<keyword evidence="1" id="KW-0812">Transmembrane</keyword>
<keyword evidence="3" id="KW-0378">Hydrolase</keyword>
<dbReference type="PANTHER" id="PTHR36435:SF1">
    <property type="entry name" value="CAAX AMINO TERMINAL PROTEASE FAMILY PROTEIN"/>
    <property type="match status" value="1"/>
</dbReference>
<dbReference type="PANTHER" id="PTHR36435">
    <property type="entry name" value="SLR1288 PROTEIN"/>
    <property type="match status" value="1"/>
</dbReference>
<keyword evidence="1" id="KW-0472">Membrane</keyword>
<dbReference type="Pfam" id="PF02517">
    <property type="entry name" value="Rce1-like"/>
    <property type="match status" value="1"/>
</dbReference>
<feature type="transmembrane region" description="Helical" evidence="1">
    <location>
        <begin position="260"/>
        <end position="284"/>
    </location>
</feature>
<dbReference type="eggNOG" id="COG1266">
    <property type="taxonomic scope" value="Bacteria"/>
</dbReference>
<evidence type="ECO:0000313" key="3">
    <source>
        <dbReference type="EMBL" id="EIM56187.1"/>
    </source>
</evidence>
<dbReference type="GO" id="GO:0080120">
    <property type="term" value="P:CAAX-box protein maturation"/>
    <property type="evidence" value="ECO:0007669"/>
    <property type="project" value="UniProtKB-ARBA"/>
</dbReference>
<gene>
    <name evidence="3" type="ORF">EubceDRAFT1_0327</name>
</gene>
<dbReference type="HOGENOM" id="CLU_843971_0_0_9"/>
<feature type="transmembrane region" description="Helical" evidence="1">
    <location>
        <begin position="95"/>
        <end position="121"/>
    </location>
</feature>